<dbReference type="CTD" id="9939639"/>
<dbReference type="AlphaFoldDB" id="A0A1S0U7C1"/>
<sequence>MDRIVSYLSDRLLKNSSENWNTCHIAGNATWLTINSSGVINKLHAEHLSSRQDFNIATAVEIPDELVDGSFLADYRSKVRDSRIWESWNDRCLTLQRRISPCHFGLYVCLWPNNNEHQLMRSSPLVD</sequence>
<organism evidence="1">
    <name type="scientific">Loa loa</name>
    <name type="common">Eye worm</name>
    <name type="synonym">Filaria loa</name>
    <dbReference type="NCBI Taxonomy" id="7209"/>
    <lineage>
        <taxon>Eukaryota</taxon>
        <taxon>Metazoa</taxon>
        <taxon>Ecdysozoa</taxon>
        <taxon>Nematoda</taxon>
        <taxon>Chromadorea</taxon>
        <taxon>Rhabditida</taxon>
        <taxon>Spirurina</taxon>
        <taxon>Spiruromorpha</taxon>
        <taxon>Filarioidea</taxon>
        <taxon>Onchocercidae</taxon>
        <taxon>Loa</taxon>
    </lineage>
</organism>
<name>A0A1S0U7C1_LOALO</name>
<dbReference type="GeneID" id="9939639"/>
<dbReference type="EMBL" id="JH712519">
    <property type="protein sequence ID" value="EFO26230.1"/>
    <property type="molecule type" value="Genomic_DNA"/>
</dbReference>
<protein>
    <submittedName>
        <fullName evidence="1">Uncharacterized protein</fullName>
    </submittedName>
</protein>
<dbReference type="KEGG" id="loa:LOAG_02256"/>
<dbReference type="RefSeq" id="XP_003137842.1">
    <property type="nucleotide sequence ID" value="XM_003137794.1"/>
</dbReference>
<accession>A0A1S0U7C1</accession>
<evidence type="ECO:0000313" key="1">
    <source>
        <dbReference type="EMBL" id="EFO26230.1"/>
    </source>
</evidence>
<gene>
    <name evidence="1" type="ORF">LOAG_02256</name>
</gene>
<reference evidence="1" key="1">
    <citation type="submission" date="2012-04" db="EMBL/GenBank/DDBJ databases">
        <title>The Genome Sequence of Loa loa.</title>
        <authorList>
            <consortium name="The Broad Institute Genome Sequencing Platform"/>
            <consortium name="Broad Institute Genome Sequencing Center for Infectious Disease"/>
            <person name="Nutman T.B."/>
            <person name="Fink D.L."/>
            <person name="Russ C."/>
            <person name="Young S."/>
            <person name="Zeng Q."/>
            <person name="Gargeya S."/>
            <person name="Alvarado L."/>
            <person name="Berlin A."/>
            <person name="Chapman S.B."/>
            <person name="Chen Z."/>
            <person name="Freedman E."/>
            <person name="Gellesch M."/>
            <person name="Goldberg J."/>
            <person name="Griggs A."/>
            <person name="Gujja S."/>
            <person name="Heilman E.R."/>
            <person name="Heiman D."/>
            <person name="Howarth C."/>
            <person name="Mehta T."/>
            <person name="Neiman D."/>
            <person name="Pearson M."/>
            <person name="Roberts A."/>
            <person name="Saif S."/>
            <person name="Shea T."/>
            <person name="Shenoy N."/>
            <person name="Sisk P."/>
            <person name="Stolte C."/>
            <person name="Sykes S."/>
            <person name="White J."/>
            <person name="Yandava C."/>
            <person name="Haas B."/>
            <person name="Henn M.R."/>
            <person name="Nusbaum C."/>
            <person name="Birren B."/>
        </authorList>
    </citation>
    <scope>NUCLEOTIDE SEQUENCE [LARGE SCALE GENOMIC DNA]</scope>
</reference>
<dbReference type="InParanoid" id="A0A1S0U7C1"/>
<proteinExistence type="predicted"/>